<name>A0A139H9H9_9PEZI</name>
<dbReference type="Proteomes" id="UP000070133">
    <property type="component" value="Unassembled WGS sequence"/>
</dbReference>
<evidence type="ECO:0000256" key="1">
    <source>
        <dbReference type="SAM" id="MobiDB-lite"/>
    </source>
</evidence>
<evidence type="ECO:0000313" key="3">
    <source>
        <dbReference type="Proteomes" id="UP000070133"/>
    </source>
</evidence>
<proteinExistence type="predicted"/>
<sequence length="187" mass="21399">MDMVVASRIEELNTQQLLLAFRANTVTATSSTQSPISQRIPIPDMTSEEDIFEDEKQTDNDHRHDSATHLDPSTTDDEDRDITTIRTAPAFMEDPPDTSIPIHFDPRVRLLRRDDDSRCNAMMRSIQQLWQDLLRVKQMSAFVAACKVPEERQPGMLPRPPFIAVMAPEQDLHKVLRAHDKIVSILR</sequence>
<dbReference type="OrthoDB" id="10525162at2759"/>
<accession>A0A139H9H9</accession>
<protein>
    <submittedName>
        <fullName evidence="2">Uncharacterized protein</fullName>
    </submittedName>
</protein>
<feature type="compositionally biased region" description="Basic and acidic residues" evidence="1">
    <location>
        <begin position="55"/>
        <end position="68"/>
    </location>
</feature>
<dbReference type="AlphaFoldDB" id="A0A139H9H9"/>
<comment type="caution">
    <text evidence="2">The sequence shown here is derived from an EMBL/GenBank/DDBJ whole genome shotgun (WGS) entry which is preliminary data.</text>
</comment>
<gene>
    <name evidence="2" type="ORF">AC578_3520</name>
</gene>
<reference evidence="2 3" key="1">
    <citation type="submission" date="2015-07" db="EMBL/GenBank/DDBJ databases">
        <title>Comparative genomics of the Sigatoka disease complex on banana suggests a link between parallel evolutionary changes in Pseudocercospora fijiensis and Pseudocercospora eumusae and increased virulence on the banana host.</title>
        <authorList>
            <person name="Chang T.-C."/>
            <person name="Salvucci A."/>
            <person name="Crous P.W."/>
            <person name="Stergiopoulos I."/>
        </authorList>
    </citation>
    <scope>NUCLEOTIDE SEQUENCE [LARGE SCALE GENOMIC DNA]</scope>
    <source>
        <strain evidence="2 3">CBS 114824</strain>
    </source>
</reference>
<dbReference type="EMBL" id="LFZN01000099">
    <property type="protein sequence ID" value="KXS99097.1"/>
    <property type="molecule type" value="Genomic_DNA"/>
</dbReference>
<evidence type="ECO:0000313" key="2">
    <source>
        <dbReference type="EMBL" id="KXS99097.1"/>
    </source>
</evidence>
<dbReference type="STRING" id="321146.A0A139H9H9"/>
<keyword evidence="3" id="KW-1185">Reference proteome</keyword>
<feature type="region of interest" description="Disordered" evidence="1">
    <location>
        <begin position="55"/>
        <end position="80"/>
    </location>
</feature>
<organism evidence="2 3">
    <name type="scientific">Pseudocercospora eumusae</name>
    <dbReference type="NCBI Taxonomy" id="321146"/>
    <lineage>
        <taxon>Eukaryota</taxon>
        <taxon>Fungi</taxon>
        <taxon>Dikarya</taxon>
        <taxon>Ascomycota</taxon>
        <taxon>Pezizomycotina</taxon>
        <taxon>Dothideomycetes</taxon>
        <taxon>Dothideomycetidae</taxon>
        <taxon>Mycosphaerellales</taxon>
        <taxon>Mycosphaerellaceae</taxon>
        <taxon>Pseudocercospora</taxon>
    </lineage>
</organism>